<dbReference type="InterPro" id="IPR013428">
    <property type="entry name" value="Membrane-bound_put_N"/>
</dbReference>
<feature type="domain" description="DUF7133" evidence="2">
    <location>
        <begin position="57"/>
        <end position="255"/>
    </location>
</feature>
<reference evidence="3 4" key="2">
    <citation type="submission" date="2019-08" db="EMBL/GenBank/DDBJ databases">
        <authorList>
            <person name="Henke P."/>
        </authorList>
    </citation>
    <scope>NUCLEOTIDE SEQUENCE [LARGE SCALE GENOMIC DNA]</scope>
    <source>
        <strain evidence="3">Phe10_nw2017</strain>
    </source>
</reference>
<proteinExistence type="predicted"/>
<dbReference type="InterPro" id="IPR055557">
    <property type="entry name" value="DUF7133"/>
</dbReference>
<protein>
    <recommendedName>
        <fullName evidence="2">DUF7133 domain-containing protein</fullName>
    </recommendedName>
</protein>
<organism evidence="3 4">
    <name type="scientific">Planctomyces bekefii</name>
    <dbReference type="NCBI Taxonomy" id="1653850"/>
    <lineage>
        <taxon>Bacteria</taxon>
        <taxon>Pseudomonadati</taxon>
        <taxon>Planctomycetota</taxon>
        <taxon>Planctomycetia</taxon>
        <taxon>Planctomycetales</taxon>
        <taxon>Planctomycetaceae</taxon>
        <taxon>Planctomyces</taxon>
    </lineage>
</organism>
<keyword evidence="1" id="KW-0732">Signal</keyword>
<dbReference type="SUPFAM" id="SSF63829">
    <property type="entry name" value="Calcium-dependent phosphotriesterase"/>
    <property type="match status" value="1"/>
</dbReference>
<feature type="signal peptide" evidence="1">
    <location>
        <begin position="1"/>
        <end position="40"/>
    </location>
</feature>
<evidence type="ECO:0000313" key="3">
    <source>
        <dbReference type="EMBL" id="TWW10055.1"/>
    </source>
</evidence>
<evidence type="ECO:0000259" key="2">
    <source>
        <dbReference type="Pfam" id="PF23500"/>
    </source>
</evidence>
<sequence>MEFQFYQSVFVIEVHAMNQLRNRFLALLAALPLSAVSVCAQPPAKKDIPASDPALEQATFRVPEGFEVSLYAADPAIAKPIQMNFDEDGRLWIASSEVYPQITPGAPATDRILVVEDRDRDGRADQTHVFAEGLLIPTGVAPGDGGAWVANSTELVHFADTDGDLKADSKRVVLSGFGTEDTHHILHTLRWGYDGFLYFNQSIYIHSHVETPWGVRRLNAGGIWQFRPETLELGVFLRGLVNTWGHHYDRYGQSF</sequence>
<keyword evidence="4" id="KW-1185">Reference proteome</keyword>
<dbReference type="AlphaFoldDB" id="A0A5C6M7I0"/>
<dbReference type="EMBL" id="SRHE01000119">
    <property type="protein sequence ID" value="TWW10055.1"/>
    <property type="molecule type" value="Genomic_DNA"/>
</dbReference>
<evidence type="ECO:0000256" key="1">
    <source>
        <dbReference type="SAM" id="SignalP"/>
    </source>
</evidence>
<dbReference type="Proteomes" id="UP000321083">
    <property type="component" value="Unassembled WGS sequence"/>
</dbReference>
<accession>A0A5C6M7I0</accession>
<evidence type="ECO:0000313" key="4">
    <source>
        <dbReference type="Proteomes" id="UP000321083"/>
    </source>
</evidence>
<gene>
    <name evidence="3" type="ORF">E3A20_08150</name>
</gene>
<dbReference type="InterPro" id="IPR011042">
    <property type="entry name" value="6-blade_b-propeller_TolB-like"/>
</dbReference>
<comment type="caution">
    <text evidence="3">The sequence shown here is derived from an EMBL/GenBank/DDBJ whole genome shotgun (WGS) entry which is preliminary data.</text>
</comment>
<dbReference type="PANTHER" id="PTHR33546">
    <property type="entry name" value="LARGE, MULTIFUNCTIONAL SECRETED PROTEIN-RELATED"/>
    <property type="match status" value="1"/>
</dbReference>
<reference evidence="3 4" key="1">
    <citation type="submission" date="2019-08" db="EMBL/GenBank/DDBJ databases">
        <title>100 year-old enigma solved: identification of Planctomyces bekefii, the type genus and species of the phylum Planctomycetes.</title>
        <authorList>
            <person name="Svetlana D.N."/>
            <person name="Overmann J."/>
        </authorList>
    </citation>
    <scope>NUCLEOTIDE SEQUENCE [LARGE SCALE GENOMIC DNA]</scope>
    <source>
        <strain evidence="3">Phe10_nw2017</strain>
    </source>
</reference>
<dbReference type="Pfam" id="PF23500">
    <property type="entry name" value="DUF7133"/>
    <property type="match status" value="1"/>
</dbReference>
<dbReference type="NCBIfam" id="TIGR02604">
    <property type="entry name" value="Piru_Ver_Nterm"/>
    <property type="match status" value="1"/>
</dbReference>
<dbReference type="PANTHER" id="PTHR33546:SF1">
    <property type="entry name" value="LARGE, MULTIFUNCTIONAL SECRETED PROTEIN"/>
    <property type="match status" value="1"/>
</dbReference>
<feature type="chain" id="PRO_5022900299" description="DUF7133 domain-containing protein" evidence="1">
    <location>
        <begin position="41"/>
        <end position="255"/>
    </location>
</feature>
<dbReference type="Gene3D" id="2.120.10.30">
    <property type="entry name" value="TolB, C-terminal domain"/>
    <property type="match status" value="1"/>
</dbReference>
<name>A0A5C6M7I0_9PLAN</name>
<feature type="non-terminal residue" evidence="3">
    <location>
        <position position="255"/>
    </location>
</feature>